<name>A0ABV2AK93_9EUKA</name>
<keyword evidence="3" id="KW-1185">Reference proteome</keyword>
<feature type="region of interest" description="Disordered" evidence="1">
    <location>
        <begin position="342"/>
        <end position="370"/>
    </location>
</feature>
<proteinExistence type="predicted"/>
<accession>A0ABV2AK93</accession>
<gene>
    <name evidence="2" type="ORF">MHBO_001641</name>
</gene>
<sequence>MLVAQKSDVIQSILDYIGEIIAFKSVKHAKMKWNRLEKPILLLNEITKLIFYGLKISDEQKNEEIYEKYFLMLKTLMKNFVVFDYSRFLLREYKETLNSIDYLKTLIELNHFLICLGKMVSDEENDNFAISAFLSTNSSIFQNNQNLAKQTKNSDLNKFLTKIPKFEVISNKNFERKISLFCHINIIWNYMKLLNFKKKNSDKILLNFFLLIADGLNKKAIFYRPLYIQKFQVLLSRKDVVFGEFAKNIIDSLFSDLKKYPFLVVEMLFGINKRKATKIENNDFEETDSEQIANEDEFLFIDQNFPKKDEQIYEDSDQDFNLKFVRKLKKIKNLNEDNKNLNENNKYLNEDNKNLNENNKELDESNGDNEKIFFIEDESEKNEIEFE</sequence>
<evidence type="ECO:0000313" key="2">
    <source>
        <dbReference type="EMBL" id="MES1919889.1"/>
    </source>
</evidence>
<reference evidence="2 3" key="1">
    <citation type="journal article" date="2024" name="BMC Biol.">
        <title>Comparative genomics of Ascetosporea gives new insight into the evolutionary basis for animal parasitism in Rhizaria.</title>
        <authorList>
            <person name="Hiltunen Thoren M."/>
            <person name="Onut-Brannstrom I."/>
            <person name="Alfjorden A."/>
            <person name="Peckova H."/>
            <person name="Swords F."/>
            <person name="Hooper C."/>
            <person name="Holzer A.S."/>
            <person name="Bass D."/>
            <person name="Burki F."/>
        </authorList>
    </citation>
    <scope>NUCLEOTIDE SEQUENCE [LARGE SCALE GENOMIC DNA]</scope>
    <source>
        <strain evidence="2">20-A016</strain>
    </source>
</reference>
<evidence type="ECO:0000256" key="1">
    <source>
        <dbReference type="SAM" id="MobiDB-lite"/>
    </source>
</evidence>
<dbReference type="EMBL" id="JBDODL010000435">
    <property type="protein sequence ID" value="MES1919889.1"/>
    <property type="molecule type" value="Genomic_DNA"/>
</dbReference>
<protein>
    <submittedName>
        <fullName evidence="2">Uncharacterized protein</fullName>
    </submittedName>
</protein>
<evidence type="ECO:0000313" key="3">
    <source>
        <dbReference type="Proteomes" id="UP001439008"/>
    </source>
</evidence>
<organism evidence="2 3">
    <name type="scientific">Bonamia ostreae</name>
    <dbReference type="NCBI Taxonomy" id="126728"/>
    <lineage>
        <taxon>Eukaryota</taxon>
        <taxon>Sar</taxon>
        <taxon>Rhizaria</taxon>
        <taxon>Endomyxa</taxon>
        <taxon>Ascetosporea</taxon>
        <taxon>Haplosporida</taxon>
        <taxon>Bonamia</taxon>
    </lineage>
</organism>
<feature type="compositionally biased region" description="Basic and acidic residues" evidence="1">
    <location>
        <begin position="348"/>
        <end position="370"/>
    </location>
</feature>
<comment type="caution">
    <text evidence="2">The sequence shown here is derived from an EMBL/GenBank/DDBJ whole genome shotgun (WGS) entry which is preliminary data.</text>
</comment>
<dbReference type="Proteomes" id="UP001439008">
    <property type="component" value="Unassembled WGS sequence"/>
</dbReference>